<reference evidence="3 4" key="1">
    <citation type="submission" date="2019-06" db="EMBL/GenBank/DDBJ databases">
        <title>Rhodococcus spaelei sp. nov., isolated from a cave.</title>
        <authorList>
            <person name="Lee S.D."/>
        </authorList>
    </citation>
    <scope>NUCLEOTIDE SEQUENCE [LARGE SCALE GENOMIC DNA]</scope>
    <source>
        <strain evidence="3 4">C9-5</strain>
    </source>
</reference>
<dbReference type="AlphaFoldDB" id="A0A541BA87"/>
<dbReference type="PROSITE" id="PS51318">
    <property type="entry name" value="TAT"/>
    <property type="match status" value="1"/>
</dbReference>
<keyword evidence="2" id="KW-0732">Signal</keyword>
<keyword evidence="1" id="KW-1133">Transmembrane helix</keyword>
<dbReference type="Proteomes" id="UP000316256">
    <property type="component" value="Unassembled WGS sequence"/>
</dbReference>
<keyword evidence="4" id="KW-1185">Reference proteome</keyword>
<proteinExistence type="predicted"/>
<organism evidence="3 4">
    <name type="scientific">Rhodococcus spelaei</name>
    <dbReference type="NCBI Taxonomy" id="2546320"/>
    <lineage>
        <taxon>Bacteria</taxon>
        <taxon>Bacillati</taxon>
        <taxon>Actinomycetota</taxon>
        <taxon>Actinomycetes</taxon>
        <taxon>Mycobacteriales</taxon>
        <taxon>Nocardiaceae</taxon>
        <taxon>Rhodococcus</taxon>
    </lineage>
</organism>
<dbReference type="RefSeq" id="WP_142099030.1">
    <property type="nucleotide sequence ID" value="NZ_VIGH01000004.1"/>
</dbReference>
<dbReference type="OrthoDB" id="4588955at2"/>
<gene>
    <name evidence="3" type="ORF">FK531_10815</name>
</gene>
<accession>A0A541BA87</accession>
<evidence type="ECO:0008006" key="5">
    <source>
        <dbReference type="Google" id="ProtNLM"/>
    </source>
</evidence>
<feature type="chain" id="PRO_5021985706" description="Cellulose biosynthesis cyclic di-GMP-binding regulatory protein BcsB" evidence="2">
    <location>
        <begin position="33"/>
        <end position="655"/>
    </location>
</feature>
<protein>
    <recommendedName>
        <fullName evidence="5">Cellulose biosynthesis cyclic di-GMP-binding regulatory protein BcsB</fullName>
    </recommendedName>
</protein>
<sequence>MSERVLRRGFWTATCVATAAILGAAGVSPAAAAPRPVHRDASLGLPAVGLGQTLNFPGQDATVSLHIPVPAGMAPAAVRGTIQIPAGSGRGWIDAIADGRTLSRIDVPAGAPTAPVTIPLAGLPVVDNAAQVQLRSHLAPLDDQWCAEDWTENSLSIIDASIDYSGNEIQPGVIADFLPPVLQRLDLYVPENPTVDESAAALEFGTAVTAHYANQRTIVDLRPLAPGQSVPDQPVGLLERQVVIAESDAAAARMTPSAGGVPVLTLSGRGSELLDQTRLLVNSLDKIVVSSTATAGALDPAPVLAPDATTLSDLGVTQLTSTSTGRARVTVGLDQARLGRPSDNVTVHLLGNYTPLPSAQNGQITITVGDATLAHWPVDDTGRIDQWIDIPNNLLKRYTEMVVTLQVAGVMTCGSTQPVTLSIDPSSPVRSETATPPSPAGFGALPQALLPTVDVGLQTPTLANLRRALTLTTGLQAMTVTPMRPQLVSFDDAVNSTAPTILVAPDGGLPNSITLPLSRTGENTVELADPNGDGTPRSVAVPSMQFGSLQATWDANKSRMLVVATSTGVPENLDRILDWLQADRNRWFTLTGDVLFQTGDRVPVNLSSMAAPTPESADRSVVRGVLAAAGGVLLLGLLGGLAVWVVSRRKPRATR</sequence>
<evidence type="ECO:0000313" key="3">
    <source>
        <dbReference type="EMBL" id="TQF69229.1"/>
    </source>
</evidence>
<keyword evidence="1" id="KW-0472">Membrane</keyword>
<comment type="caution">
    <text evidence="3">The sequence shown here is derived from an EMBL/GenBank/DDBJ whole genome shotgun (WGS) entry which is preliminary data.</text>
</comment>
<feature type="transmembrane region" description="Helical" evidence="1">
    <location>
        <begin position="625"/>
        <end position="646"/>
    </location>
</feature>
<dbReference type="InterPro" id="IPR006311">
    <property type="entry name" value="TAT_signal"/>
</dbReference>
<feature type="signal peptide" evidence="2">
    <location>
        <begin position="1"/>
        <end position="32"/>
    </location>
</feature>
<evidence type="ECO:0000313" key="4">
    <source>
        <dbReference type="Proteomes" id="UP000316256"/>
    </source>
</evidence>
<dbReference type="EMBL" id="VIGH01000004">
    <property type="protein sequence ID" value="TQF69229.1"/>
    <property type="molecule type" value="Genomic_DNA"/>
</dbReference>
<name>A0A541BA87_9NOCA</name>
<evidence type="ECO:0000256" key="1">
    <source>
        <dbReference type="SAM" id="Phobius"/>
    </source>
</evidence>
<evidence type="ECO:0000256" key="2">
    <source>
        <dbReference type="SAM" id="SignalP"/>
    </source>
</evidence>
<keyword evidence="1" id="KW-0812">Transmembrane</keyword>